<dbReference type="InterPro" id="IPR036578">
    <property type="entry name" value="SMAD_MH1_sf"/>
</dbReference>
<dbReference type="EMBL" id="AZBU02000004">
    <property type="protein sequence ID" value="TKR82447.1"/>
    <property type="molecule type" value="Genomic_DNA"/>
</dbReference>
<protein>
    <recommendedName>
        <fullName evidence="4">MH1 domain-containing protein</fullName>
    </recommendedName>
</protein>
<accession>A0A4U5NH68</accession>
<organism evidence="2 3">
    <name type="scientific">Steinernema carpocapsae</name>
    <name type="common">Entomopathogenic nematode</name>
    <dbReference type="NCBI Taxonomy" id="34508"/>
    <lineage>
        <taxon>Eukaryota</taxon>
        <taxon>Metazoa</taxon>
        <taxon>Ecdysozoa</taxon>
        <taxon>Nematoda</taxon>
        <taxon>Chromadorea</taxon>
        <taxon>Rhabditida</taxon>
        <taxon>Tylenchina</taxon>
        <taxon>Panagrolaimomorpha</taxon>
        <taxon>Strongyloidoidea</taxon>
        <taxon>Steinernematidae</taxon>
        <taxon>Steinernema</taxon>
    </lineage>
</organism>
<proteinExistence type="predicted"/>
<feature type="region of interest" description="Disordered" evidence="1">
    <location>
        <begin position="244"/>
        <end position="269"/>
    </location>
</feature>
<evidence type="ECO:0000313" key="3">
    <source>
        <dbReference type="Proteomes" id="UP000298663"/>
    </source>
</evidence>
<name>A0A4U5NH68_STECR</name>
<reference evidence="2 3" key="1">
    <citation type="journal article" date="2015" name="Genome Biol.">
        <title>Comparative genomics of Steinernema reveals deeply conserved gene regulatory networks.</title>
        <authorList>
            <person name="Dillman A.R."/>
            <person name="Macchietto M."/>
            <person name="Porter C.F."/>
            <person name="Rogers A."/>
            <person name="Williams B."/>
            <person name="Antoshechkin I."/>
            <person name="Lee M.M."/>
            <person name="Goodwin Z."/>
            <person name="Lu X."/>
            <person name="Lewis E.E."/>
            <person name="Goodrich-Blair H."/>
            <person name="Stock S.P."/>
            <person name="Adams B.J."/>
            <person name="Sternberg P.W."/>
            <person name="Mortazavi A."/>
        </authorList>
    </citation>
    <scope>NUCLEOTIDE SEQUENCE [LARGE SCALE GENOMIC DNA]</scope>
    <source>
        <strain evidence="2 3">ALL</strain>
    </source>
</reference>
<sequence length="393" mass="41722">MEIDASPMACPSAFLDFNTAFAAADRFGLEDLTSPGPTSEVAADSSTSNEDAPLADGSPNDASNAAMMFAGSDAVAAATVLKSSPEAPLDPSVAFVMQMSDQKSPKTKSERGGRQSISMMTKRLLPFVQVPVGDAEFKAVHSIAKRLRNPPHMLDNMLAALTAGASLRPVSSSPAPAMDACRSASTSTTLKSFYCVRQCDEDNYRSGYVCVNPYHYEPHGEGNAIAKARPRRPRSANDLMIAELSDDPQESTGPVPVRSNEAMDPSSVPSPAAANGFANMGNRPFHPFGYAPFNIPSAQGFWYPQPASNFVTQQAAHAPFVPTSAANIAGSQAEAPHPVFAPNNSFLQLESSLASLNDPQAGSSHGEQVTYERLMSEYHRAMLLNQFGSAIPM</sequence>
<feature type="region of interest" description="Disordered" evidence="1">
    <location>
        <begin position="32"/>
        <end position="65"/>
    </location>
</feature>
<evidence type="ECO:0000313" key="2">
    <source>
        <dbReference type="EMBL" id="TKR82447.1"/>
    </source>
</evidence>
<dbReference type="SUPFAM" id="SSF56366">
    <property type="entry name" value="SMAD MH1 domain"/>
    <property type="match status" value="1"/>
</dbReference>
<keyword evidence="3" id="KW-1185">Reference proteome</keyword>
<evidence type="ECO:0000256" key="1">
    <source>
        <dbReference type="SAM" id="MobiDB-lite"/>
    </source>
</evidence>
<reference evidence="2 3" key="2">
    <citation type="journal article" date="2019" name="G3 (Bethesda)">
        <title>Hybrid Assembly of the Genome of the Entomopathogenic Nematode Steinernema carpocapsae Identifies the X-Chromosome.</title>
        <authorList>
            <person name="Serra L."/>
            <person name="Macchietto M."/>
            <person name="Macias-Munoz A."/>
            <person name="McGill C.J."/>
            <person name="Rodriguez I.M."/>
            <person name="Rodriguez B."/>
            <person name="Murad R."/>
            <person name="Mortazavi A."/>
        </authorList>
    </citation>
    <scope>NUCLEOTIDE SEQUENCE [LARGE SCALE GENOMIC DNA]</scope>
    <source>
        <strain evidence="2 3">ALL</strain>
    </source>
</reference>
<comment type="caution">
    <text evidence="2">The sequence shown here is derived from an EMBL/GenBank/DDBJ whole genome shotgun (WGS) entry which is preliminary data.</text>
</comment>
<dbReference type="Proteomes" id="UP000298663">
    <property type="component" value="Unassembled WGS sequence"/>
</dbReference>
<gene>
    <name evidence="2" type="ORF">L596_016171</name>
</gene>
<dbReference type="AlphaFoldDB" id="A0A4U5NH68"/>
<evidence type="ECO:0008006" key="4">
    <source>
        <dbReference type="Google" id="ProtNLM"/>
    </source>
</evidence>